<dbReference type="STRING" id="188477.A0A3S0ZBN5"/>
<comment type="caution">
    <text evidence="2">The sequence shown here is derived from an EMBL/GenBank/DDBJ whole genome shotgun (WGS) entry which is preliminary data.</text>
</comment>
<feature type="signal peptide" evidence="1">
    <location>
        <begin position="1"/>
        <end position="23"/>
    </location>
</feature>
<evidence type="ECO:0000313" key="2">
    <source>
        <dbReference type="EMBL" id="RUS71252.1"/>
    </source>
</evidence>
<dbReference type="AlphaFoldDB" id="A0A3S0ZBN5"/>
<accession>A0A3S0ZBN5</accession>
<feature type="chain" id="PRO_5018601271" evidence="1">
    <location>
        <begin position="24"/>
        <end position="114"/>
    </location>
</feature>
<keyword evidence="3" id="KW-1185">Reference proteome</keyword>
<evidence type="ECO:0000313" key="3">
    <source>
        <dbReference type="Proteomes" id="UP000271974"/>
    </source>
</evidence>
<name>A0A3S0ZBN5_ELYCH</name>
<evidence type="ECO:0000256" key="1">
    <source>
        <dbReference type="SAM" id="SignalP"/>
    </source>
</evidence>
<dbReference type="OrthoDB" id="6145333at2759"/>
<protein>
    <submittedName>
        <fullName evidence="2">Uncharacterized protein</fullName>
    </submittedName>
</protein>
<reference evidence="2 3" key="1">
    <citation type="submission" date="2019-01" db="EMBL/GenBank/DDBJ databases">
        <title>A draft genome assembly of the solar-powered sea slug Elysia chlorotica.</title>
        <authorList>
            <person name="Cai H."/>
            <person name="Li Q."/>
            <person name="Fang X."/>
            <person name="Li J."/>
            <person name="Curtis N.E."/>
            <person name="Altenburger A."/>
            <person name="Shibata T."/>
            <person name="Feng M."/>
            <person name="Maeda T."/>
            <person name="Schwartz J.A."/>
            <person name="Shigenobu S."/>
            <person name="Lundholm N."/>
            <person name="Nishiyama T."/>
            <person name="Yang H."/>
            <person name="Hasebe M."/>
            <person name="Li S."/>
            <person name="Pierce S.K."/>
            <person name="Wang J."/>
        </authorList>
    </citation>
    <scope>NUCLEOTIDE SEQUENCE [LARGE SCALE GENOMIC DNA]</scope>
    <source>
        <strain evidence="2">EC2010</strain>
        <tissue evidence="2">Whole organism of an adult</tissue>
    </source>
</reference>
<organism evidence="2 3">
    <name type="scientific">Elysia chlorotica</name>
    <name type="common">Eastern emerald elysia</name>
    <name type="synonym">Sea slug</name>
    <dbReference type="NCBI Taxonomy" id="188477"/>
    <lineage>
        <taxon>Eukaryota</taxon>
        <taxon>Metazoa</taxon>
        <taxon>Spiralia</taxon>
        <taxon>Lophotrochozoa</taxon>
        <taxon>Mollusca</taxon>
        <taxon>Gastropoda</taxon>
        <taxon>Heterobranchia</taxon>
        <taxon>Euthyneura</taxon>
        <taxon>Panpulmonata</taxon>
        <taxon>Sacoglossa</taxon>
        <taxon>Placobranchoidea</taxon>
        <taxon>Plakobranchidae</taxon>
        <taxon>Elysia</taxon>
    </lineage>
</organism>
<keyword evidence="1" id="KW-0732">Signal</keyword>
<feature type="non-terminal residue" evidence="2">
    <location>
        <position position="114"/>
    </location>
</feature>
<gene>
    <name evidence="2" type="ORF">EGW08_020987</name>
</gene>
<dbReference type="EMBL" id="RQTK01001246">
    <property type="protein sequence ID" value="RUS71252.1"/>
    <property type="molecule type" value="Genomic_DNA"/>
</dbReference>
<proteinExistence type="predicted"/>
<sequence>MAVRLKHLVAALLLVTALPTVRTSRIISAFEDFHERFQASYLRNQNLKKIVTDLSRQVMLQQFFVEEKIRSDGSSGIKLIRGGSKGLDNYDSNSHTSNYFMAIHDHSNYDRTIG</sequence>
<dbReference type="Proteomes" id="UP000271974">
    <property type="component" value="Unassembled WGS sequence"/>
</dbReference>